<dbReference type="GO" id="GO:0000785">
    <property type="term" value="C:chromatin"/>
    <property type="evidence" value="ECO:0007669"/>
    <property type="project" value="TreeGrafter"/>
</dbReference>
<dbReference type="InterPro" id="IPR001487">
    <property type="entry name" value="Bromodomain"/>
</dbReference>
<name>A0A834RFI2_SARSC</name>
<organism evidence="5">
    <name type="scientific">Sarcoptes scabiei</name>
    <name type="common">Itch mite</name>
    <name type="synonym">Acarus scabiei</name>
    <dbReference type="NCBI Taxonomy" id="52283"/>
    <lineage>
        <taxon>Eukaryota</taxon>
        <taxon>Metazoa</taxon>
        <taxon>Ecdysozoa</taxon>
        <taxon>Arthropoda</taxon>
        <taxon>Chelicerata</taxon>
        <taxon>Arachnida</taxon>
        <taxon>Acari</taxon>
        <taxon>Acariformes</taxon>
        <taxon>Sarcoptiformes</taxon>
        <taxon>Astigmata</taxon>
        <taxon>Psoroptidia</taxon>
        <taxon>Sarcoptoidea</taxon>
        <taxon>Sarcoptidae</taxon>
        <taxon>Sarcoptinae</taxon>
        <taxon>Sarcoptes</taxon>
    </lineage>
</organism>
<dbReference type="Gene3D" id="1.20.920.10">
    <property type="entry name" value="Bromodomain-like"/>
    <property type="match status" value="1"/>
</dbReference>
<evidence type="ECO:0000256" key="3">
    <source>
        <dbReference type="SAM" id="MobiDB-lite"/>
    </source>
</evidence>
<reference evidence="6" key="3">
    <citation type="submission" date="2022-06" db="UniProtKB">
        <authorList>
            <consortium name="EnsemblMetazoa"/>
        </authorList>
    </citation>
    <scope>IDENTIFICATION</scope>
</reference>
<dbReference type="AlphaFoldDB" id="A0A834RFI2"/>
<dbReference type="Proteomes" id="UP000070412">
    <property type="component" value="Unassembled WGS sequence"/>
</dbReference>
<dbReference type="EnsemblMetazoa" id="SSS_698s_mrna">
    <property type="protein sequence ID" value="KAF7495782.1"/>
    <property type="gene ID" value="SSS_698"/>
</dbReference>
<reference evidence="7" key="1">
    <citation type="journal article" date="2020" name="PLoS Negl. Trop. Dis.">
        <title>High-quality nuclear genome for Sarcoptes scabiei-A critical resource for a neglected parasite.</title>
        <authorList>
            <person name="Korhonen P.K."/>
            <person name="Gasser R.B."/>
            <person name="Ma G."/>
            <person name="Wang T."/>
            <person name="Stroehlein A.J."/>
            <person name="Young N.D."/>
            <person name="Ang C.S."/>
            <person name="Fernando D.D."/>
            <person name="Lu H.C."/>
            <person name="Taylor S."/>
            <person name="Reynolds S.L."/>
            <person name="Mofiz E."/>
            <person name="Najaraj S.H."/>
            <person name="Gowda H."/>
            <person name="Madugundu A."/>
            <person name="Renuse S."/>
            <person name="Holt D."/>
            <person name="Pandey A."/>
            <person name="Papenfuss A.T."/>
            <person name="Fischer K."/>
        </authorList>
    </citation>
    <scope>NUCLEOTIDE SEQUENCE [LARGE SCALE GENOMIC DNA]</scope>
</reference>
<sequence length="337" mass="38905">MQSNNDPSNGGNRSLNTPTPKDDKYLAFLINYLKYEMRVDRGIDKSVSIRLENISSDIAGQILPENTSNGQKLQEYVEMKLAKMPADEEEIDCPPKPSLENVVMEENQRKASKRSISSANEPSNETTICLNTDPSTSSFDPQRSKRASQMITRSKSGVKIRKPNKDFPVPLTVAVKKVPLNEALEDCLSFVRELFKKYLAEYTWPFWRPVSEKDFPDYRQKIEKPMDLTTIKNNLETGVYLTIDDFAKDVRLIVSNCRRYNPPKSPIIEQARLLEEMFESRYSQWPGDYFSQKLEIKERKKAKKLTVKKLSRKNDGAVDGHKKLKLLQNQMRRLTKK</sequence>
<dbReference type="SUPFAM" id="SSF47370">
    <property type="entry name" value="Bromodomain"/>
    <property type="match status" value="1"/>
</dbReference>
<feature type="compositionally biased region" description="Polar residues" evidence="3">
    <location>
        <begin position="1"/>
        <end position="19"/>
    </location>
</feature>
<gene>
    <name evidence="5" type="primary">SSS_698g</name>
    <name evidence="5" type="ORF">SSS_698</name>
</gene>
<dbReference type="GO" id="GO:0006355">
    <property type="term" value="P:regulation of DNA-templated transcription"/>
    <property type="evidence" value="ECO:0007669"/>
    <property type="project" value="TreeGrafter"/>
</dbReference>
<dbReference type="InterPro" id="IPR050935">
    <property type="entry name" value="Bromo_chromatin_reader"/>
</dbReference>
<feature type="region of interest" description="Disordered" evidence="3">
    <location>
        <begin position="106"/>
        <end position="157"/>
    </location>
</feature>
<feature type="region of interest" description="Disordered" evidence="3">
    <location>
        <begin position="1"/>
        <end position="20"/>
    </location>
</feature>
<accession>A0A834RFI2</accession>
<dbReference type="InterPro" id="IPR036427">
    <property type="entry name" value="Bromodomain-like_sf"/>
</dbReference>
<dbReference type="Pfam" id="PF00439">
    <property type="entry name" value="Bromodomain"/>
    <property type="match status" value="1"/>
</dbReference>
<evidence type="ECO:0000313" key="5">
    <source>
        <dbReference type="EMBL" id="KAF7495782.1"/>
    </source>
</evidence>
<dbReference type="PANTHER" id="PTHR22880">
    <property type="entry name" value="FALZ-RELATED BROMODOMAIN-CONTAINING PROTEINS"/>
    <property type="match status" value="1"/>
</dbReference>
<dbReference type="PANTHER" id="PTHR22880:SF225">
    <property type="entry name" value="BROMODOMAIN-CONTAINING PROTEIN BET-1-RELATED"/>
    <property type="match status" value="1"/>
</dbReference>
<evidence type="ECO:0000313" key="6">
    <source>
        <dbReference type="EnsemblMetazoa" id="KAF7495782.1"/>
    </source>
</evidence>
<dbReference type="PROSITE" id="PS00633">
    <property type="entry name" value="BROMODOMAIN_1"/>
    <property type="match status" value="1"/>
</dbReference>
<reference evidence="5" key="2">
    <citation type="submission" date="2020-01" db="EMBL/GenBank/DDBJ databases">
        <authorList>
            <person name="Korhonen P.K.K."/>
            <person name="Guangxu M.G."/>
            <person name="Wang T.W."/>
            <person name="Stroehlein A.J.S."/>
            <person name="Young N.D."/>
            <person name="Ang C.-S.A."/>
            <person name="Fernando D.W.F."/>
            <person name="Lu H.L."/>
            <person name="Taylor S.T."/>
            <person name="Ehtesham M.E.M."/>
            <person name="Najaraj S.H.N."/>
            <person name="Harsha G.H.G."/>
            <person name="Madugundu A.M."/>
            <person name="Renuse S.R."/>
            <person name="Holt D.H."/>
            <person name="Pandey A.P."/>
            <person name="Papenfuss A.P."/>
            <person name="Gasser R.B.G."/>
            <person name="Fischer K.F."/>
        </authorList>
    </citation>
    <scope>NUCLEOTIDE SEQUENCE</scope>
    <source>
        <strain evidence="5">SSS_KF_BRIS2020</strain>
    </source>
</reference>
<dbReference type="SMART" id="SM00297">
    <property type="entry name" value="BROMO"/>
    <property type="match status" value="1"/>
</dbReference>
<keyword evidence="7" id="KW-1185">Reference proteome</keyword>
<evidence type="ECO:0000256" key="1">
    <source>
        <dbReference type="ARBA" id="ARBA00023117"/>
    </source>
</evidence>
<dbReference type="CDD" id="cd04369">
    <property type="entry name" value="Bromodomain"/>
    <property type="match status" value="1"/>
</dbReference>
<dbReference type="OrthoDB" id="784962at2759"/>
<feature type="domain" description="Bromo" evidence="4">
    <location>
        <begin position="198"/>
        <end position="268"/>
    </location>
</feature>
<evidence type="ECO:0000259" key="4">
    <source>
        <dbReference type="PROSITE" id="PS50014"/>
    </source>
</evidence>
<keyword evidence="1 2" id="KW-0103">Bromodomain</keyword>
<feature type="compositionally biased region" description="Polar residues" evidence="3">
    <location>
        <begin position="114"/>
        <end position="155"/>
    </location>
</feature>
<dbReference type="EMBL" id="WVUK01000045">
    <property type="protein sequence ID" value="KAF7495782.1"/>
    <property type="molecule type" value="Genomic_DNA"/>
</dbReference>
<dbReference type="PRINTS" id="PR00503">
    <property type="entry name" value="BROMODOMAIN"/>
</dbReference>
<protein>
    <submittedName>
        <fullName evidence="5">Bromodomain-containing protein 3</fullName>
    </submittedName>
</protein>
<proteinExistence type="predicted"/>
<evidence type="ECO:0000256" key="2">
    <source>
        <dbReference type="PROSITE-ProRule" id="PRU00035"/>
    </source>
</evidence>
<dbReference type="PROSITE" id="PS50014">
    <property type="entry name" value="BROMODOMAIN_2"/>
    <property type="match status" value="1"/>
</dbReference>
<dbReference type="GO" id="GO:0005634">
    <property type="term" value="C:nucleus"/>
    <property type="evidence" value="ECO:0007669"/>
    <property type="project" value="TreeGrafter"/>
</dbReference>
<dbReference type="GO" id="GO:0006338">
    <property type="term" value="P:chromatin remodeling"/>
    <property type="evidence" value="ECO:0007669"/>
    <property type="project" value="TreeGrafter"/>
</dbReference>
<evidence type="ECO:0000313" key="7">
    <source>
        <dbReference type="Proteomes" id="UP000070412"/>
    </source>
</evidence>
<dbReference type="InterPro" id="IPR018359">
    <property type="entry name" value="Bromodomain_CS"/>
</dbReference>